<sequence length="90" mass="10333">MYYALLAFHAHPPVPSRRSFLFVCSVVGFGVPVDLSLHRILSQINVGFTVHSPLAYHLINHLTFPIDWQVTYLNLCMRIHRECCLESPLL</sequence>
<organism evidence="1 2">
    <name type="scientific">Paragonimus skrjabini miyazakii</name>
    <dbReference type="NCBI Taxonomy" id="59628"/>
    <lineage>
        <taxon>Eukaryota</taxon>
        <taxon>Metazoa</taxon>
        <taxon>Spiralia</taxon>
        <taxon>Lophotrochozoa</taxon>
        <taxon>Platyhelminthes</taxon>
        <taxon>Trematoda</taxon>
        <taxon>Digenea</taxon>
        <taxon>Plagiorchiida</taxon>
        <taxon>Troglotremata</taxon>
        <taxon>Troglotrematidae</taxon>
        <taxon>Paragonimus</taxon>
    </lineage>
</organism>
<protein>
    <submittedName>
        <fullName evidence="1">Uncharacterized protein</fullName>
    </submittedName>
</protein>
<name>A0A8S9YMS8_9TREM</name>
<accession>A0A8S9YMS8</accession>
<proteinExistence type="predicted"/>
<comment type="caution">
    <text evidence="1">The sequence shown here is derived from an EMBL/GenBank/DDBJ whole genome shotgun (WGS) entry which is preliminary data.</text>
</comment>
<evidence type="ECO:0000313" key="1">
    <source>
        <dbReference type="EMBL" id="KAF7233884.1"/>
    </source>
</evidence>
<dbReference type="AlphaFoldDB" id="A0A8S9YMS8"/>
<dbReference type="EMBL" id="JTDE01016102">
    <property type="protein sequence ID" value="KAF7233884.1"/>
    <property type="molecule type" value="Genomic_DNA"/>
</dbReference>
<evidence type="ECO:0000313" key="2">
    <source>
        <dbReference type="Proteomes" id="UP000822476"/>
    </source>
</evidence>
<gene>
    <name evidence="1" type="ORF">EG68_12575</name>
</gene>
<keyword evidence="2" id="KW-1185">Reference proteome</keyword>
<dbReference type="Proteomes" id="UP000822476">
    <property type="component" value="Unassembled WGS sequence"/>
</dbReference>
<reference evidence="1" key="1">
    <citation type="submission" date="2019-07" db="EMBL/GenBank/DDBJ databases">
        <title>Annotation for the trematode Paragonimus miyazaki's.</title>
        <authorList>
            <person name="Choi Y.-J."/>
        </authorList>
    </citation>
    <scope>NUCLEOTIDE SEQUENCE</scope>
    <source>
        <strain evidence="1">Japan</strain>
    </source>
</reference>